<organism evidence="3 4">
    <name type="scientific">Thlaspi arvense</name>
    <name type="common">Field penny-cress</name>
    <dbReference type="NCBI Taxonomy" id="13288"/>
    <lineage>
        <taxon>Eukaryota</taxon>
        <taxon>Viridiplantae</taxon>
        <taxon>Streptophyta</taxon>
        <taxon>Embryophyta</taxon>
        <taxon>Tracheophyta</taxon>
        <taxon>Spermatophyta</taxon>
        <taxon>Magnoliopsida</taxon>
        <taxon>eudicotyledons</taxon>
        <taxon>Gunneridae</taxon>
        <taxon>Pentapetalae</taxon>
        <taxon>rosids</taxon>
        <taxon>malvids</taxon>
        <taxon>Brassicales</taxon>
        <taxon>Brassicaceae</taxon>
        <taxon>Thlaspideae</taxon>
        <taxon>Thlaspi</taxon>
    </lineage>
</organism>
<name>A0AAU9RCV7_THLAR</name>
<evidence type="ECO:0000259" key="2">
    <source>
        <dbReference type="Pfam" id="PF07734"/>
    </source>
</evidence>
<dbReference type="PANTHER" id="PTHR31672:SF13">
    <property type="entry name" value="F-BOX PROTEIN CPR30-LIKE"/>
    <property type="match status" value="1"/>
</dbReference>
<feature type="domain" description="F-box" evidence="1">
    <location>
        <begin position="14"/>
        <end position="46"/>
    </location>
</feature>
<dbReference type="Pfam" id="PF00646">
    <property type="entry name" value="F-box"/>
    <property type="match status" value="1"/>
</dbReference>
<evidence type="ECO:0000313" key="4">
    <source>
        <dbReference type="Proteomes" id="UP000836841"/>
    </source>
</evidence>
<keyword evidence="4" id="KW-1185">Reference proteome</keyword>
<accession>A0AAU9RCV7</accession>
<dbReference type="NCBIfam" id="TIGR01640">
    <property type="entry name" value="F_box_assoc_1"/>
    <property type="match status" value="1"/>
</dbReference>
<proteinExistence type="predicted"/>
<dbReference type="InterPro" id="IPR015915">
    <property type="entry name" value="Kelch-typ_b-propeller"/>
</dbReference>
<dbReference type="InterPro" id="IPR001810">
    <property type="entry name" value="F-box_dom"/>
</dbReference>
<dbReference type="InterPro" id="IPR050796">
    <property type="entry name" value="SCF_F-box_component"/>
</dbReference>
<dbReference type="InterPro" id="IPR006527">
    <property type="entry name" value="F-box-assoc_dom_typ1"/>
</dbReference>
<feature type="domain" description="F-box associated beta-propeller type 1" evidence="2">
    <location>
        <begin position="112"/>
        <end position="305"/>
    </location>
</feature>
<dbReference type="PANTHER" id="PTHR31672">
    <property type="entry name" value="BNACNNG10540D PROTEIN"/>
    <property type="match status" value="1"/>
</dbReference>
<dbReference type="InterPro" id="IPR017451">
    <property type="entry name" value="F-box-assoc_interact_dom"/>
</dbReference>
<dbReference type="Gene3D" id="2.120.10.80">
    <property type="entry name" value="Kelch-type beta propeller"/>
    <property type="match status" value="1"/>
</dbReference>
<evidence type="ECO:0000313" key="3">
    <source>
        <dbReference type="EMBL" id="CAH2038313.1"/>
    </source>
</evidence>
<dbReference type="Proteomes" id="UP000836841">
    <property type="component" value="Chromosome 1"/>
</dbReference>
<protein>
    <recommendedName>
        <fullName evidence="5">F-box domain-containing protein</fullName>
    </recommendedName>
</protein>
<dbReference type="EMBL" id="OU466857">
    <property type="protein sequence ID" value="CAH2038313.1"/>
    <property type="molecule type" value="Genomic_DNA"/>
</dbReference>
<dbReference type="SUPFAM" id="SSF81383">
    <property type="entry name" value="F-box domain"/>
    <property type="match status" value="1"/>
</dbReference>
<evidence type="ECO:0008006" key="5">
    <source>
        <dbReference type="Google" id="ProtNLM"/>
    </source>
</evidence>
<sequence>MRGSSLLFKQRRYNVVELILESLPVKSLLRFKSVSKNWKSTIESQRYQERQWICRRQSRGPDVLRMCLDYSSDDDDDDYGGLDTDAQRVVVGPSKVYTVRFPTSGSRVCFGSCDGLVCLYTLSMCTPSVSVVVNPATRCHRSFPLSTYQQLTRKEYTYPSPELGFGKDKVRGTYKPVWLYNSSELGLDNVTTCEVFDFSTNAWRYVVPASPYPIHPYSRPVYLDGSLYWLTGCKETKVLSLDLHTETFQVICRTPYSHVHYNHIIMCILDNRLCLSYREHYTQEIWSLDSSGTWKEMCSIDLTKTRHWFGEWTPVPVAILEKSKLLLRGSTYVQPLVIHDLHSKSYDLLFKPTKHVGAVYYFQSLFSV</sequence>
<gene>
    <name evidence="3" type="ORF">TAV2_LOCUS1254</name>
</gene>
<dbReference type="SUPFAM" id="SSF117281">
    <property type="entry name" value="Kelch motif"/>
    <property type="match status" value="1"/>
</dbReference>
<reference evidence="3 4" key="1">
    <citation type="submission" date="2022-03" db="EMBL/GenBank/DDBJ databases">
        <authorList>
            <person name="Nunn A."/>
            <person name="Chopra R."/>
            <person name="Nunn A."/>
            <person name="Contreras Garrido A."/>
        </authorList>
    </citation>
    <scope>NUCLEOTIDE SEQUENCE [LARGE SCALE GENOMIC DNA]</scope>
</reference>
<evidence type="ECO:0000259" key="1">
    <source>
        <dbReference type="Pfam" id="PF00646"/>
    </source>
</evidence>
<dbReference type="InterPro" id="IPR036047">
    <property type="entry name" value="F-box-like_dom_sf"/>
</dbReference>
<dbReference type="AlphaFoldDB" id="A0AAU9RCV7"/>
<dbReference type="Pfam" id="PF07734">
    <property type="entry name" value="FBA_1"/>
    <property type="match status" value="1"/>
</dbReference>